<evidence type="ECO:0000256" key="1">
    <source>
        <dbReference type="ARBA" id="ARBA00004123"/>
    </source>
</evidence>
<evidence type="ECO:0000259" key="9">
    <source>
        <dbReference type="Pfam" id="PF01138"/>
    </source>
</evidence>
<dbReference type="GO" id="GO:0034475">
    <property type="term" value="P:U4 snRNA 3'-end processing"/>
    <property type="evidence" value="ECO:0007669"/>
    <property type="project" value="TreeGrafter"/>
</dbReference>
<feature type="non-terminal residue" evidence="11">
    <location>
        <position position="1"/>
    </location>
</feature>
<dbReference type="CDD" id="cd11368">
    <property type="entry name" value="RNase_PH_RRP45"/>
    <property type="match status" value="1"/>
</dbReference>
<feature type="region of interest" description="Disordered" evidence="8">
    <location>
        <begin position="473"/>
        <end position="507"/>
    </location>
</feature>
<dbReference type="GO" id="GO:0000176">
    <property type="term" value="C:nuclear exosome (RNase complex)"/>
    <property type="evidence" value="ECO:0007669"/>
    <property type="project" value="TreeGrafter"/>
</dbReference>
<dbReference type="GO" id="GO:0071028">
    <property type="term" value="P:nuclear mRNA surveillance"/>
    <property type="evidence" value="ECO:0007669"/>
    <property type="project" value="TreeGrafter"/>
</dbReference>
<dbReference type="SUPFAM" id="SSF55666">
    <property type="entry name" value="Ribonuclease PH domain 2-like"/>
    <property type="match status" value="1"/>
</dbReference>
<dbReference type="FunFam" id="3.30.230.70:FF:000007">
    <property type="entry name" value="Exosome complex component RRP45B"/>
    <property type="match status" value="1"/>
</dbReference>
<evidence type="ECO:0000313" key="11">
    <source>
        <dbReference type="EMBL" id="KAE9462214.1"/>
    </source>
</evidence>
<dbReference type="GO" id="GO:0034476">
    <property type="term" value="P:U5 snRNA 3'-end processing"/>
    <property type="evidence" value="ECO:0007669"/>
    <property type="project" value="TreeGrafter"/>
</dbReference>
<dbReference type="GO" id="GO:0071038">
    <property type="term" value="P:TRAMP-dependent tRNA surveillance pathway"/>
    <property type="evidence" value="ECO:0007669"/>
    <property type="project" value="TreeGrafter"/>
</dbReference>
<evidence type="ECO:0000256" key="2">
    <source>
        <dbReference type="ARBA" id="ARBA00004496"/>
    </source>
</evidence>
<dbReference type="InterPro" id="IPR015847">
    <property type="entry name" value="ExoRNase_PH_dom2"/>
</dbReference>
<proteinExistence type="inferred from homology"/>
<comment type="subcellular location">
    <subcellularLocation>
        <location evidence="2">Cytoplasm</location>
    </subcellularLocation>
    <subcellularLocation>
        <location evidence="1">Nucleus</location>
    </subcellularLocation>
</comment>
<evidence type="ECO:0000256" key="5">
    <source>
        <dbReference type="ARBA" id="ARBA00022884"/>
    </source>
</evidence>
<comment type="caution">
    <text evidence="11">The sequence shown here is derived from an EMBL/GenBank/DDBJ whole genome shotgun (WGS) entry which is preliminary data.</text>
</comment>
<dbReference type="GO" id="GO:0071035">
    <property type="term" value="P:nuclear polyadenylation-dependent rRNA catabolic process"/>
    <property type="evidence" value="ECO:0007669"/>
    <property type="project" value="TreeGrafter"/>
</dbReference>
<reference evidence="11 12" key="1">
    <citation type="journal article" date="2019" name="Genome Biol. Evol.">
        <title>The Rhododendron genome and chromosomal organization provide insight into shared whole-genome duplications across the heath family (Ericaceae).</title>
        <authorList>
            <person name="Soza V.L."/>
            <person name="Lindsley D."/>
            <person name="Waalkes A."/>
            <person name="Ramage E."/>
            <person name="Patwardhan R.P."/>
            <person name="Burton J.N."/>
            <person name="Adey A."/>
            <person name="Kumar A."/>
            <person name="Qiu R."/>
            <person name="Shendure J."/>
            <person name="Hall B."/>
        </authorList>
    </citation>
    <scope>NUCLEOTIDE SEQUENCE [LARGE SCALE GENOMIC DNA]</scope>
    <source>
        <strain evidence="11">RSF 1966-606</strain>
    </source>
</reference>
<sequence>MEQRLANTLRMTVNEKKFIETALLSDLRVDGRSPFDYRRVTIKFGREDGSSEVQLGQTHVMGLVTSQLVQPYRDRPNEGSLSIYTEFSPMADPSYEVGRPGESSVELGRIIDRGLRYFSLLLLSHRSGIGYSSVVKPFIIMAVDMESLCVIAGKLVWAIRIDLHILDNGGFVADMSDVNFSHLYYRNRNLVDAANIAALAALSTFRRPECTLGGEDGQEVIIHQPEVREPLPLIIHHLPIAVTFGFFGEDNIVVIDPTHYEEAVMRGRMTATVNTSGDICAIQKAGEVGVMQSLIMQCLRIASVKAADITSKIKNSVSDCICALLLLAALTLLHDGLEAVDKWLENSPIKVESYDTERALRKIKRHSSSPALDVCEPCAKWETLEKSVYQKGVDDLSGHYLERLKLTSEESGVCHINNMECGSQLSEQVRTNRKDGQARSFIGGPSSWDPYSKGVDSDALKASLASCGVLKSHQKMEESKHKKPSETGKDQLLADIKLAPTPEDGTI</sequence>
<evidence type="ECO:0000256" key="4">
    <source>
        <dbReference type="ARBA" id="ARBA00022490"/>
    </source>
</evidence>
<feature type="compositionally biased region" description="Basic and acidic residues" evidence="8">
    <location>
        <begin position="474"/>
        <end position="489"/>
    </location>
</feature>
<evidence type="ECO:0000313" key="12">
    <source>
        <dbReference type="Proteomes" id="UP000428333"/>
    </source>
</evidence>
<evidence type="ECO:0000256" key="6">
    <source>
        <dbReference type="ARBA" id="ARBA00023242"/>
    </source>
</evidence>
<dbReference type="Proteomes" id="UP000428333">
    <property type="component" value="Linkage Group LG04"/>
</dbReference>
<feature type="domain" description="Exoribonuclease phosphorolytic" evidence="9">
    <location>
        <begin position="37"/>
        <end position="208"/>
    </location>
</feature>
<evidence type="ECO:0000259" key="10">
    <source>
        <dbReference type="Pfam" id="PF03725"/>
    </source>
</evidence>
<keyword evidence="6" id="KW-0539">Nucleus</keyword>
<dbReference type="OrthoDB" id="10264038at2759"/>
<dbReference type="PANTHER" id="PTHR11097:SF14">
    <property type="entry name" value="EXOSOME COMPLEX COMPONENT RRP45"/>
    <property type="match status" value="1"/>
</dbReference>
<dbReference type="Gene3D" id="3.30.230.70">
    <property type="entry name" value="GHMP Kinase, N-terminal domain"/>
    <property type="match status" value="1"/>
</dbReference>
<dbReference type="GO" id="GO:0034473">
    <property type="term" value="P:U1 snRNA 3'-end processing"/>
    <property type="evidence" value="ECO:0007669"/>
    <property type="project" value="TreeGrafter"/>
</dbReference>
<dbReference type="SUPFAM" id="SSF54211">
    <property type="entry name" value="Ribosomal protein S5 domain 2-like"/>
    <property type="match status" value="1"/>
</dbReference>
<protein>
    <recommendedName>
        <fullName evidence="7">Protein ECERIFERUM 7</fullName>
    </recommendedName>
</protein>
<dbReference type="GO" id="GO:0000467">
    <property type="term" value="P:exonucleolytic trimming to generate mature 3'-end of 5.8S rRNA from tricistronic rRNA transcript (SSU-rRNA, 5.8S rRNA, LSU-rRNA)"/>
    <property type="evidence" value="ECO:0007669"/>
    <property type="project" value="TreeGrafter"/>
</dbReference>
<keyword evidence="5" id="KW-0694">RNA-binding</keyword>
<dbReference type="Pfam" id="PF01138">
    <property type="entry name" value="RNase_PH"/>
    <property type="match status" value="1"/>
</dbReference>
<dbReference type="PANTHER" id="PTHR11097">
    <property type="entry name" value="EXOSOME COMPLEX EXONUCLEASE RIBOSOMAL RNA PROCESSING PROTEIN"/>
    <property type="match status" value="1"/>
</dbReference>
<dbReference type="GO" id="GO:0016075">
    <property type="term" value="P:rRNA catabolic process"/>
    <property type="evidence" value="ECO:0007669"/>
    <property type="project" value="TreeGrafter"/>
</dbReference>
<feature type="domain" description="Exoribonuclease phosphorolytic" evidence="10">
    <location>
        <begin position="237"/>
        <end position="303"/>
    </location>
</feature>
<dbReference type="AlphaFoldDB" id="A0A6A4M1F2"/>
<comment type="similarity">
    <text evidence="3">Belongs to the RNase PH family.</text>
</comment>
<dbReference type="GO" id="GO:0000177">
    <property type="term" value="C:cytoplasmic exosome (RNase complex)"/>
    <property type="evidence" value="ECO:0007669"/>
    <property type="project" value="TreeGrafter"/>
</dbReference>
<organism evidence="11 12">
    <name type="scientific">Rhododendron williamsianum</name>
    <dbReference type="NCBI Taxonomy" id="262921"/>
    <lineage>
        <taxon>Eukaryota</taxon>
        <taxon>Viridiplantae</taxon>
        <taxon>Streptophyta</taxon>
        <taxon>Embryophyta</taxon>
        <taxon>Tracheophyta</taxon>
        <taxon>Spermatophyta</taxon>
        <taxon>Magnoliopsida</taxon>
        <taxon>eudicotyledons</taxon>
        <taxon>Gunneridae</taxon>
        <taxon>Pentapetalae</taxon>
        <taxon>asterids</taxon>
        <taxon>Ericales</taxon>
        <taxon>Ericaceae</taxon>
        <taxon>Ericoideae</taxon>
        <taxon>Rhodoreae</taxon>
        <taxon>Rhododendron</taxon>
    </lineage>
</organism>
<accession>A0A6A4M1F2</accession>
<name>A0A6A4M1F2_9ERIC</name>
<dbReference type="EMBL" id="QEFC01000912">
    <property type="protein sequence ID" value="KAE9462214.1"/>
    <property type="molecule type" value="Genomic_DNA"/>
</dbReference>
<dbReference type="InterPro" id="IPR001247">
    <property type="entry name" value="ExoRNase_PH_dom1"/>
</dbReference>
<dbReference type="GO" id="GO:0035925">
    <property type="term" value="F:mRNA 3'-UTR AU-rich region binding"/>
    <property type="evidence" value="ECO:0007669"/>
    <property type="project" value="TreeGrafter"/>
</dbReference>
<dbReference type="InterPro" id="IPR050590">
    <property type="entry name" value="Exosome_comp_Rrp42_subfam"/>
</dbReference>
<dbReference type="Pfam" id="PF03725">
    <property type="entry name" value="RNase_PH_C"/>
    <property type="match status" value="1"/>
</dbReference>
<evidence type="ECO:0000256" key="7">
    <source>
        <dbReference type="ARBA" id="ARBA00079975"/>
    </source>
</evidence>
<gene>
    <name evidence="11" type="ORF">C3L33_05883</name>
</gene>
<feature type="non-terminal residue" evidence="11">
    <location>
        <position position="507"/>
    </location>
</feature>
<dbReference type="InterPro" id="IPR033100">
    <property type="entry name" value="Rrp45"/>
</dbReference>
<evidence type="ECO:0000256" key="3">
    <source>
        <dbReference type="ARBA" id="ARBA00006678"/>
    </source>
</evidence>
<dbReference type="InterPro" id="IPR020568">
    <property type="entry name" value="Ribosomal_Su5_D2-typ_SF"/>
</dbReference>
<dbReference type="InterPro" id="IPR036345">
    <property type="entry name" value="ExoRNase_PH_dom2_sf"/>
</dbReference>
<keyword evidence="4" id="KW-0963">Cytoplasm</keyword>
<keyword evidence="12" id="KW-1185">Reference proteome</keyword>
<dbReference type="InterPro" id="IPR027408">
    <property type="entry name" value="PNPase/RNase_PH_dom_sf"/>
</dbReference>
<evidence type="ECO:0000256" key="8">
    <source>
        <dbReference type="SAM" id="MobiDB-lite"/>
    </source>
</evidence>